<sequence length="494" mass="55176">MAIETEIKLSLSARTASQLGSHALLAGVPSQRQLLVNTYYDTPDNRLRGERLVVRYRQKGGEWLLGVKTAVQLSGGLAERKEWERSGRPGDFDFAHVDQSAVRDFLEPLRDQLQPAFVTHFQRRSWLLEPRDGVRIELALDRGTIEAGDRRQPICEIELELVSGAVGDLFDLALALQATLPLHPEARSKSDRAYRLLADAPMIAAKALPVPVDAGMSSVSAFRRIALSCVSQLQSNEKGILTTDAPEFVHQARVAVRRLRSAMRVWQRHLPVAFMERFDPLWQAFAKRLGDARNWDVFLADTAPLLSETFADRAEIGLLLRYARRRSTSNRKAARAVLKSAAYSRLLLEFSAALLALPEGKVRLLGDFVPAWLDKCARRVNQRAAEAQGGSDEARHRLRLAFKQLRYALEFLSPILAGPVLENYHQSLTALQEQLGRQNDLAVALQLTTEALPGRKGEVVRDWLAAQSSALLPELGALLEDFRRQDAPWSVPLP</sequence>
<dbReference type="Gene3D" id="2.40.320.10">
    <property type="entry name" value="Hypothetical Protein Pfu-838710-001"/>
    <property type="match status" value="1"/>
</dbReference>
<dbReference type="AlphaFoldDB" id="A0A011PU84"/>
<dbReference type="PATRIC" id="fig|1454004.3.peg.306"/>
<dbReference type="InterPro" id="IPR023577">
    <property type="entry name" value="CYTH_domain"/>
</dbReference>
<feature type="domain" description="CYTH" evidence="1">
    <location>
        <begin position="2"/>
        <end position="200"/>
    </location>
</feature>
<dbReference type="PROSITE" id="PS51708">
    <property type="entry name" value="CHAD"/>
    <property type="match status" value="1"/>
</dbReference>
<dbReference type="Pfam" id="PF01928">
    <property type="entry name" value="CYTH"/>
    <property type="match status" value="1"/>
</dbReference>
<evidence type="ECO:0000313" key="4">
    <source>
        <dbReference type="Proteomes" id="UP000022141"/>
    </source>
</evidence>
<evidence type="ECO:0000313" key="3">
    <source>
        <dbReference type="EMBL" id="EXI90956.1"/>
    </source>
</evidence>
<dbReference type="EMBL" id="JEMY01000003">
    <property type="protein sequence ID" value="EXI90956.1"/>
    <property type="molecule type" value="Genomic_DNA"/>
</dbReference>
<proteinExistence type="predicted"/>
<keyword evidence="4" id="KW-1185">Reference proteome</keyword>
<dbReference type="Proteomes" id="UP000022141">
    <property type="component" value="Unassembled WGS sequence"/>
</dbReference>
<accession>A0A011PU84</accession>
<dbReference type="SMART" id="SM00880">
    <property type="entry name" value="CHAD"/>
    <property type="match status" value="1"/>
</dbReference>
<dbReference type="PROSITE" id="PS51707">
    <property type="entry name" value="CYTH"/>
    <property type="match status" value="1"/>
</dbReference>
<dbReference type="Pfam" id="PF05235">
    <property type="entry name" value="CHAD"/>
    <property type="match status" value="1"/>
</dbReference>
<protein>
    <recommendedName>
        <fullName evidence="5">Inorganic triphosphatase</fullName>
    </recommendedName>
</protein>
<dbReference type="InterPro" id="IPR007899">
    <property type="entry name" value="CHAD_dom"/>
</dbReference>
<dbReference type="eggNOG" id="COG3025">
    <property type="taxonomic scope" value="Bacteria"/>
</dbReference>
<dbReference type="Gene3D" id="1.40.20.10">
    <property type="entry name" value="CHAD domain"/>
    <property type="match status" value="1"/>
</dbReference>
<organism evidence="3 4">
    <name type="scientific">Accumulibacter regalis</name>
    <dbReference type="NCBI Taxonomy" id="522306"/>
    <lineage>
        <taxon>Bacteria</taxon>
        <taxon>Pseudomonadati</taxon>
        <taxon>Pseudomonadota</taxon>
        <taxon>Betaproteobacteria</taxon>
        <taxon>Candidatus Accumulibacter</taxon>
    </lineage>
</organism>
<dbReference type="STRING" id="1454004.AW11_00297"/>
<gene>
    <name evidence="3" type="ORF">AW11_00297</name>
</gene>
<name>A0A011PU84_ACCRE</name>
<dbReference type="PANTHER" id="PTHR39569">
    <property type="entry name" value="INORGANIC TRIPHOSPHATASE"/>
    <property type="match status" value="1"/>
</dbReference>
<dbReference type="GO" id="GO:0050355">
    <property type="term" value="F:inorganic triphosphate phosphatase activity"/>
    <property type="evidence" value="ECO:0007669"/>
    <property type="project" value="InterPro"/>
</dbReference>
<comment type="caution">
    <text evidence="3">The sequence shown here is derived from an EMBL/GenBank/DDBJ whole genome shotgun (WGS) entry which is preliminary data.</text>
</comment>
<dbReference type="SUPFAM" id="SSF55154">
    <property type="entry name" value="CYTH-like phosphatases"/>
    <property type="match status" value="1"/>
</dbReference>
<dbReference type="SMART" id="SM01118">
    <property type="entry name" value="CYTH"/>
    <property type="match status" value="1"/>
</dbReference>
<feature type="domain" description="CHAD" evidence="2">
    <location>
        <begin position="215"/>
        <end position="494"/>
    </location>
</feature>
<dbReference type="GO" id="GO:0046872">
    <property type="term" value="F:metal ion binding"/>
    <property type="evidence" value="ECO:0007669"/>
    <property type="project" value="TreeGrafter"/>
</dbReference>
<evidence type="ECO:0008006" key="5">
    <source>
        <dbReference type="Google" id="ProtNLM"/>
    </source>
</evidence>
<reference evidence="3" key="1">
    <citation type="submission" date="2014-02" db="EMBL/GenBank/DDBJ databases">
        <title>Expanding our view of genomic diversity in Candidatus Accumulibacter clades.</title>
        <authorList>
            <person name="Skennerton C.T."/>
            <person name="Barr J.J."/>
            <person name="Slater F.R."/>
            <person name="Bond P.L."/>
            <person name="Tyson G.W."/>
        </authorList>
    </citation>
    <scope>NUCLEOTIDE SEQUENCE [LARGE SCALE GENOMIC DNA]</scope>
</reference>
<dbReference type="InterPro" id="IPR039013">
    <property type="entry name" value="YgiF"/>
</dbReference>
<dbReference type="CDD" id="cd07756">
    <property type="entry name" value="CYTH-like_Pase_CHAD"/>
    <property type="match status" value="1"/>
</dbReference>
<dbReference type="eggNOG" id="COG5607">
    <property type="taxonomic scope" value="Bacteria"/>
</dbReference>
<dbReference type="PANTHER" id="PTHR39569:SF1">
    <property type="entry name" value="INORGANIC TRIPHOSPHATASE"/>
    <property type="match status" value="1"/>
</dbReference>
<dbReference type="InterPro" id="IPR033469">
    <property type="entry name" value="CYTH-like_dom_sf"/>
</dbReference>
<evidence type="ECO:0000259" key="1">
    <source>
        <dbReference type="PROSITE" id="PS51707"/>
    </source>
</evidence>
<dbReference type="InterPro" id="IPR038186">
    <property type="entry name" value="CHAD_dom_sf"/>
</dbReference>
<evidence type="ECO:0000259" key="2">
    <source>
        <dbReference type="PROSITE" id="PS51708"/>
    </source>
</evidence>